<dbReference type="AlphaFoldDB" id="A0AAN8JLX0"/>
<dbReference type="PANTHER" id="PTHR10974">
    <property type="entry name" value="FI08016P-RELATED"/>
    <property type="match status" value="1"/>
</dbReference>
<dbReference type="PANTHER" id="PTHR10974:SF73">
    <property type="entry name" value="FI21235P1"/>
    <property type="match status" value="1"/>
</dbReference>
<proteinExistence type="predicted"/>
<gene>
    <name evidence="1" type="ORF">SNE40_015290</name>
</gene>
<evidence type="ECO:0008006" key="3">
    <source>
        <dbReference type="Google" id="ProtNLM"/>
    </source>
</evidence>
<dbReference type="Pfam" id="PF02995">
    <property type="entry name" value="DUF229"/>
    <property type="match status" value="1"/>
</dbReference>
<evidence type="ECO:0000313" key="2">
    <source>
        <dbReference type="Proteomes" id="UP001347796"/>
    </source>
</evidence>
<dbReference type="EMBL" id="JAZGQO010000010">
    <property type="protein sequence ID" value="KAK6177124.1"/>
    <property type="molecule type" value="Genomic_DNA"/>
</dbReference>
<keyword evidence="2" id="KW-1185">Reference proteome</keyword>
<dbReference type="Gene3D" id="3.40.720.10">
    <property type="entry name" value="Alkaline Phosphatase, subunit A"/>
    <property type="match status" value="1"/>
</dbReference>
<accession>A0AAN8JLX0</accession>
<name>A0AAN8JLX0_PATCE</name>
<protein>
    <recommendedName>
        <fullName evidence="3">DUF229 domain containing protein</fullName>
    </recommendedName>
</protein>
<reference evidence="1 2" key="1">
    <citation type="submission" date="2024-01" db="EMBL/GenBank/DDBJ databases">
        <title>The genome of the rayed Mediterranean limpet Patella caerulea (Linnaeus, 1758).</title>
        <authorList>
            <person name="Anh-Thu Weber A."/>
            <person name="Halstead-Nussloch G."/>
        </authorList>
    </citation>
    <scope>NUCLEOTIDE SEQUENCE [LARGE SCALE GENOMIC DNA]</scope>
    <source>
        <strain evidence="1">AATW-2023a</strain>
        <tissue evidence="1">Whole specimen</tissue>
    </source>
</reference>
<dbReference type="Proteomes" id="UP001347796">
    <property type="component" value="Unassembled WGS sequence"/>
</dbReference>
<organism evidence="1 2">
    <name type="scientific">Patella caerulea</name>
    <name type="common">Rayed Mediterranean limpet</name>
    <dbReference type="NCBI Taxonomy" id="87958"/>
    <lineage>
        <taxon>Eukaryota</taxon>
        <taxon>Metazoa</taxon>
        <taxon>Spiralia</taxon>
        <taxon>Lophotrochozoa</taxon>
        <taxon>Mollusca</taxon>
        <taxon>Gastropoda</taxon>
        <taxon>Patellogastropoda</taxon>
        <taxon>Patelloidea</taxon>
        <taxon>Patellidae</taxon>
        <taxon>Patella</taxon>
    </lineage>
</organism>
<dbReference type="SUPFAM" id="SSF53649">
    <property type="entry name" value="Alkaline phosphatase-like"/>
    <property type="match status" value="1"/>
</dbReference>
<evidence type="ECO:0000313" key="1">
    <source>
        <dbReference type="EMBL" id="KAK6177124.1"/>
    </source>
</evidence>
<dbReference type="FunFam" id="3.40.720.10:FF:000017">
    <property type="entry name" value="Predicted protein"/>
    <property type="match status" value="1"/>
</dbReference>
<dbReference type="InterPro" id="IPR004245">
    <property type="entry name" value="DUF229"/>
</dbReference>
<comment type="caution">
    <text evidence="1">The sequence shown here is derived from an EMBL/GenBank/DDBJ whole genome shotgun (WGS) entry which is preliminary data.</text>
</comment>
<sequence length="630" mass="73169">MSVHEEEFYNELLKQYFIHRHSIHLESENLDKTNSKLACVHPKLEPFNPLLMQYFHKLPKLQCAKMKNWVYIHNGTFFIYDNTQKLYGDITCDIYPLFRKDDFNTIEGEVVKDIKNGTILKDDFIRVTCESSSGESYTNRHAGVAFHPELYSRTSNLKHQNLDLNVFIVGLDSISRMTSIRKLQKSRDYFLNVLNGIELEGYNIVGDATRSAIFPILTGKRPDELPEIRQGYPDATTADGFPLIWKEYKKSGYLTVWADDDPGIGVFHMLANGFAEQPTDFYLRPFFVAADFVLEFKYGFFRTYLHSFLSLFMEDPPVNLPLCYGSKPKHQYFLDYLKGMFTMYPTKRKFMFSFHGEVSHGNNNNVEYMDEDIANLFKFLNTNQYLNDTLLIFMADHGSRFETFRSTVQGKQEERMPLFAFRFPPWVEKVYPDIINNLKINSKRLTTPFDIHETLKDILSFSGTKKGDVSKRGISLLDEIPQERTCAHAGIKPHWCACLDWKPVLQTDPVLVRLLHAVLSKLNDITSSHRSKCAVLELKEVVDILKYKPNKNMVEFEHVASRTETFYQVTIVTVPGNGRFETTVRHDQDEDILILEEQDISRTNAYGSQSNCIELRKLLKYCFCKFNKSV</sequence>
<dbReference type="CDD" id="cd16021">
    <property type="entry name" value="ALP_like"/>
    <property type="match status" value="1"/>
</dbReference>
<dbReference type="InterPro" id="IPR017850">
    <property type="entry name" value="Alkaline_phosphatase_core_sf"/>
</dbReference>
<dbReference type="GO" id="GO:0005615">
    <property type="term" value="C:extracellular space"/>
    <property type="evidence" value="ECO:0007669"/>
    <property type="project" value="TreeGrafter"/>
</dbReference>